<accession>A0ABP5GXH1</accession>
<name>A0ABP5GXH1_9ACTN</name>
<comment type="caution">
    <text evidence="3">The sequence shown here is derived from an EMBL/GenBank/DDBJ whole genome shotgun (WGS) entry which is preliminary data.</text>
</comment>
<dbReference type="InterPro" id="IPR001387">
    <property type="entry name" value="Cro/C1-type_HTH"/>
</dbReference>
<gene>
    <name evidence="3" type="ORF">GCM10009757_37930</name>
</gene>
<dbReference type="Proteomes" id="UP001403094">
    <property type="component" value="Unassembled WGS sequence"/>
</dbReference>
<dbReference type="EMBL" id="BAAANQ010000007">
    <property type="protein sequence ID" value="GAA2058262.1"/>
    <property type="molecule type" value="Genomic_DNA"/>
</dbReference>
<sequence>MAEGAENVDERHGEDRAVEPEGERLGRRIEFLFRYVQPLGRRYTLQEVVDGIRDAARPGDSRISVGRLWTLLKGRAGNPTIGTLRALGDFFGVPHAYFIDDEVADRVAAQLELIAAMRANDVRSVALRAAAVATMSAHGVDTVRSLVERSAMLEADAEAEAEAGEEGTGRPDPPGPVV</sequence>
<protein>
    <recommendedName>
        <fullName evidence="2">HTH cro/C1-type domain-containing protein</fullName>
    </recommendedName>
</protein>
<keyword evidence="4" id="KW-1185">Reference proteome</keyword>
<evidence type="ECO:0000313" key="4">
    <source>
        <dbReference type="Proteomes" id="UP001403094"/>
    </source>
</evidence>
<feature type="domain" description="HTH cro/C1-type" evidence="2">
    <location>
        <begin position="73"/>
        <end position="98"/>
    </location>
</feature>
<feature type="region of interest" description="Disordered" evidence="1">
    <location>
        <begin position="154"/>
        <end position="178"/>
    </location>
</feature>
<reference evidence="4" key="1">
    <citation type="journal article" date="2019" name="Int. J. Syst. Evol. Microbiol.">
        <title>The Global Catalogue of Microorganisms (GCM) 10K type strain sequencing project: providing services to taxonomists for standard genome sequencing and annotation.</title>
        <authorList>
            <consortium name="The Broad Institute Genomics Platform"/>
            <consortium name="The Broad Institute Genome Sequencing Center for Infectious Disease"/>
            <person name="Wu L."/>
            <person name="Ma J."/>
        </authorList>
    </citation>
    <scope>NUCLEOTIDE SEQUENCE [LARGE SCALE GENOMIC DNA]</scope>
    <source>
        <strain evidence="4">JCM 14549</strain>
    </source>
</reference>
<dbReference type="InterPro" id="IPR010982">
    <property type="entry name" value="Lambda_DNA-bd_dom_sf"/>
</dbReference>
<evidence type="ECO:0000313" key="3">
    <source>
        <dbReference type="EMBL" id="GAA2058262.1"/>
    </source>
</evidence>
<evidence type="ECO:0000259" key="2">
    <source>
        <dbReference type="PROSITE" id="PS50943"/>
    </source>
</evidence>
<evidence type="ECO:0000256" key="1">
    <source>
        <dbReference type="SAM" id="MobiDB-lite"/>
    </source>
</evidence>
<dbReference type="PROSITE" id="PS50943">
    <property type="entry name" value="HTH_CROC1"/>
    <property type="match status" value="1"/>
</dbReference>
<feature type="compositionally biased region" description="Acidic residues" evidence="1">
    <location>
        <begin position="155"/>
        <end position="165"/>
    </location>
</feature>
<organism evidence="3 4">
    <name type="scientific">Streptomyces cheonanensis</name>
    <dbReference type="NCBI Taxonomy" id="312720"/>
    <lineage>
        <taxon>Bacteria</taxon>
        <taxon>Bacillati</taxon>
        <taxon>Actinomycetota</taxon>
        <taxon>Actinomycetes</taxon>
        <taxon>Kitasatosporales</taxon>
        <taxon>Streptomycetaceae</taxon>
        <taxon>Streptomyces</taxon>
    </lineage>
</organism>
<dbReference type="Gene3D" id="1.10.260.40">
    <property type="entry name" value="lambda repressor-like DNA-binding domains"/>
    <property type="match status" value="1"/>
</dbReference>
<proteinExistence type="predicted"/>